<gene>
    <name evidence="2" type="primary">163</name>
    <name evidence="2" type="ORF">HGTV1_163</name>
</gene>
<protein>
    <submittedName>
        <fullName evidence="2">Uncharacterized protein</fullName>
    </submittedName>
</protein>
<dbReference type="RefSeq" id="YP_008059338.1">
    <property type="nucleotide sequence ID" value="NC_021328.1"/>
</dbReference>
<evidence type="ECO:0000313" key="3">
    <source>
        <dbReference type="Proteomes" id="UP000202786"/>
    </source>
</evidence>
<dbReference type="EMBL" id="KC292026">
    <property type="protein sequence ID" value="AGM11460.1"/>
    <property type="molecule type" value="Genomic_DNA"/>
</dbReference>
<keyword evidence="3" id="KW-1185">Reference proteome</keyword>
<sequence>MYEYDHDDDNRVDSTSREKECQNETLKYLRLQEIDRGDKVMQKTIQEVEQTEVEQMQEEMQSSIQVEGSTEVEASGLHSALDSMAEGFDVTGFKCPTCGLAHMHDTNKHRASDSFDMSDDEAASMDYNPNCHCGVNELARRGSDFGVDEGSAASTASHAPIPDATTQEMNARFGGM</sequence>
<feature type="region of interest" description="Disordered" evidence="1">
    <location>
        <begin position="1"/>
        <end position="22"/>
    </location>
</feature>
<feature type="compositionally biased region" description="Basic and acidic residues" evidence="1">
    <location>
        <begin position="8"/>
        <end position="22"/>
    </location>
</feature>
<feature type="region of interest" description="Disordered" evidence="1">
    <location>
        <begin position="146"/>
        <end position="176"/>
    </location>
</feature>
<evidence type="ECO:0000313" key="2">
    <source>
        <dbReference type="EMBL" id="AGM11460.1"/>
    </source>
</evidence>
<dbReference type="Proteomes" id="UP000202786">
    <property type="component" value="Segment"/>
</dbReference>
<evidence type="ECO:0000256" key="1">
    <source>
        <dbReference type="SAM" id="MobiDB-lite"/>
    </source>
</evidence>
<dbReference type="KEGG" id="vg:16194128"/>
<dbReference type="GeneID" id="16194128"/>
<organism evidence="2 3">
    <name type="scientific">Halogranum tailed virus 1</name>
    <dbReference type="NCBI Taxonomy" id="1273749"/>
    <lineage>
        <taxon>Viruses</taxon>
        <taxon>Duplodnaviria</taxon>
        <taxon>Heunggongvirae</taxon>
        <taxon>Uroviricota</taxon>
        <taxon>Caudoviricetes</taxon>
        <taxon>Thumleimavirales</taxon>
        <taxon>Halomagnusviridae</taxon>
        <taxon>Hagravirus</taxon>
        <taxon>Hagravirus capitaneum</taxon>
        <taxon>Hagravirus HGTV1</taxon>
    </lineage>
</organism>
<proteinExistence type="predicted"/>
<reference evidence="2 3" key="1">
    <citation type="submission" date="2012-12" db="EMBL/GenBank/DDBJ databases">
        <authorList>
            <person name="Sencilo A."/>
            <person name="Jacobs-Sera D."/>
            <person name="Russell D.A."/>
            <person name="Ko C."/>
            <person name="Atanasova N."/>
            <person name="Osterlund E."/>
            <person name="Oksanen H.M."/>
            <person name="Bamford D.H."/>
            <person name="Hatfull G.F."/>
            <person name="Roine E."/>
            <person name="Hendrix R.W."/>
        </authorList>
    </citation>
    <scope>NUCLEOTIDE SEQUENCE [LARGE SCALE GENOMIC DNA]</scope>
</reference>
<name>R4T979_9CAUD</name>
<accession>R4T979</accession>